<keyword evidence="4 5" id="KW-0143">Chaperone</keyword>
<dbReference type="InterPro" id="IPR036118">
    <property type="entry name" value="UreE_N_sf"/>
</dbReference>
<evidence type="ECO:0000313" key="7">
    <source>
        <dbReference type="EMBL" id="ATL45867.1"/>
    </source>
</evidence>
<feature type="domain" description="UreE urease accessory N-terminal" evidence="6">
    <location>
        <begin position="6"/>
        <end position="70"/>
    </location>
</feature>
<sequence length="166" mass="19093">MLVKEIVGNLKDISVDKEERDILALEWYETAKRIQRKRSKSGREIALKLLQEKVRLSQDDIIWKDEQLIISIDIIPCEAILVKPGNIQEMAAVCYEIGNKHLPLFMEDEQLYIPYEAPIFRWLQASGYQPTQVQHKLLHPLNTTVSPHGHGDHSLFTKILQLAAGK</sequence>
<dbReference type="AlphaFoldDB" id="A0A291QPL4"/>
<name>A0A291QPL4_9BACT</name>
<keyword evidence="8" id="KW-1185">Reference proteome</keyword>
<dbReference type="GO" id="GO:0005737">
    <property type="term" value="C:cytoplasm"/>
    <property type="evidence" value="ECO:0007669"/>
    <property type="project" value="UniProtKB-SubCell"/>
</dbReference>
<evidence type="ECO:0000256" key="4">
    <source>
        <dbReference type="ARBA" id="ARBA00023186"/>
    </source>
</evidence>
<dbReference type="KEGG" id="cbae:COR50_01095"/>
<keyword evidence="3 5" id="KW-0533">Nickel</keyword>
<dbReference type="RefSeq" id="WP_098192257.1">
    <property type="nucleotide sequence ID" value="NZ_CP023777.1"/>
</dbReference>
<dbReference type="GO" id="GO:0051082">
    <property type="term" value="F:unfolded protein binding"/>
    <property type="evidence" value="ECO:0007669"/>
    <property type="project" value="UniProtKB-UniRule"/>
</dbReference>
<dbReference type="InterPro" id="IPR007864">
    <property type="entry name" value="UreE_C_dom"/>
</dbReference>
<dbReference type="NCBIfam" id="NF009754">
    <property type="entry name" value="PRK13261.1-6"/>
    <property type="match status" value="1"/>
</dbReference>
<gene>
    <name evidence="5" type="primary">ureE</name>
    <name evidence="7" type="ORF">COR50_01095</name>
</gene>
<dbReference type="Gene3D" id="2.60.260.20">
    <property type="entry name" value="Urease metallochaperone UreE, N-terminal domain"/>
    <property type="match status" value="1"/>
</dbReference>
<dbReference type="Pfam" id="PF02814">
    <property type="entry name" value="UreE_N"/>
    <property type="match status" value="1"/>
</dbReference>
<evidence type="ECO:0000256" key="1">
    <source>
        <dbReference type="ARBA" id="ARBA00004496"/>
    </source>
</evidence>
<dbReference type="HAMAP" id="MF_00822">
    <property type="entry name" value="UreE"/>
    <property type="match status" value="1"/>
</dbReference>
<evidence type="ECO:0000256" key="5">
    <source>
        <dbReference type="HAMAP-Rule" id="MF_00822"/>
    </source>
</evidence>
<dbReference type="GO" id="GO:0016151">
    <property type="term" value="F:nickel cation binding"/>
    <property type="evidence" value="ECO:0007669"/>
    <property type="project" value="UniProtKB-UniRule"/>
</dbReference>
<comment type="similarity">
    <text evidence="5">Belongs to the UreE family.</text>
</comment>
<dbReference type="Proteomes" id="UP000220133">
    <property type="component" value="Chromosome"/>
</dbReference>
<evidence type="ECO:0000313" key="8">
    <source>
        <dbReference type="Proteomes" id="UP000220133"/>
    </source>
</evidence>
<dbReference type="SMART" id="SM00988">
    <property type="entry name" value="UreE_N"/>
    <property type="match status" value="1"/>
</dbReference>
<evidence type="ECO:0000259" key="6">
    <source>
        <dbReference type="SMART" id="SM00988"/>
    </source>
</evidence>
<dbReference type="OrthoDB" id="9810882at2"/>
<dbReference type="GO" id="GO:0065003">
    <property type="term" value="P:protein-containing complex assembly"/>
    <property type="evidence" value="ECO:0007669"/>
    <property type="project" value="InterPro"/>
</dbReference>
<reference evidence="7 8" key="1">
    <citation type="submission" date="2017-10" db="EMBL/GenBank/DDBJ databases">
        <title>Paenichitinophaga pekingensis gen. nov., sp. nov., isolated from activated sludge.</title>
        <authorList>
            <person name="Jin D."/>
            <person name="Kong X."/>
            <person name="Deng Y."/>
            <person name="Bai Z."/>
        </authorList>
    </citation>
    <scope>NUCLEOTIDE SEQUENCE [LARGE SCALE GENOMIC DNA]</scope>
    <source>
        <strain evidence="7 8">13</strain>
    </source>
</reference>
<dbReference type="Gene3D" id="3.30.70.790">
    <property type="entry name" value="UreE, C-terminal domain"/>
    <property type="match status" value="1"/>
</dbReference>
<dbReference type="SUPFAM" id="SSF69287">
    <property type="entry name" value="Urease metallochaperone UreE, N-terminal domain"/>
    <property type="match status" value="1"/>
</dbReference>
<dbReference type="GO" id="GO:0019627">
    <property type="term" value="P:urea metabolic process"/>
    <property type="evidence" value="ECO:0007669"/>
    <property type="project" value="InterPro"/>
</dbReference>
<dbReference type="InterPro" id="IPR004029">
    <property type="entry name" value="UreE_N"/>
</dbReference>
<comment type="subcellular location">
    <subcellularLocation>
        <location evidence="1 5">Cytoplasm</location>
    </subcellularLocation>
</comment>
<organism evidence="7 8">
    <name type="scientific">Chitinophaga caeni</name>
    <dbReference type="NCBI Taxonomy" id="2029983"/>
    <lineage>
        <taxon>Bacteria</taxon>
        <taxon>Pseudomonadati</taxon>
        <taxon>Bacteroidota</taxon>
        <taxon>Chitinophagia</taxon>
        <taxon>Chitinophagales</taxon>
        <taxon>Chitinophagaceae</taxon>
        <taxon>Chitinophaga</taxon>
    </lineage>
</organism>
<dbReference type="Pfam" id="PF05194">
    <property type="entry name" value="UreE_C"/>
    <property type="match status" value="1"/>
</dbReference>
<proteinExistence type="inferred from homology"/>
<dbReference type="CDD" id="cd00571">
    <property type="entry name" value="UreE"/>
    <property type="match status" value="1"/>
</dbReference>
<dbReference type="PIRSF" id="PIRSF036402">
    <property type="entry name" value="Ureas_acces_UreE"/>
    <property type="match status" value="1"/>
</dbReference>
<comment type="function">
    <text evidence="5">Involved in urease metallocenter assembly. Binds nickel. Probably functions as a nickel donor during metallocenter assembly.</text>
</comment>
<keyword evidence="2 5" id="KW-0963">Cytoplasm</keyword>
<dbReference type="GO" id="GO:0006457">
    <property type="term" value="P:protein folding"/>
    <property type="evidence" value="ECO:0007669"/>
    <property type="project" value="InterPro"/>
</dbReference>
<accession>A0A291QPL4</accession>
<evidence type="ECO:0000256" key="2">
    <source>
        <dbReference type="ARBA" id="ARBA00022490"/>
    </source>
</evidence>
<protein>
    <recommendedName>
        <fullName evidence="5">Urease accessory protein UreE</fullName>
    </recommendedName>
</protein>
<dbReference type="SUPFAM" id="SSF69737">
    <property type="entry name" value="Urease metallochaperone UreE, C-terminal domain"/>
    <property type="match status" value="1"/>
</dbReference>
<evidence type="ECO:0000256" key="3">
    <source>
        <dbReference type="ARBA" id="ARBA00022596"/>
    </source>
</evidence>
<dbReference type="EMBL" id="CP023777">
    <property type="protein sequence ID" value="ATL45867.1"/>
    <property type="molecule type" value="Genomic_DNA"/>
</dbReference>
<dbReference type="InterPro" id="IPR012406">
    <property type="entry name" value="UreE"/>
</dbReference>